<feature type="region of interest" description="Disordered" evidence="1">
    <location>
        <begin position="65"/>
        <end position="88"/>
    </location>
</feature>
<comment type="caution">
    <text evidence="2">The sequence shown here is derived from an EMBL/GenBank/DDBJ whole genome shotgun (WGS) entry which is preliminary data.</text>
</comment>
<protein>
    <recommendedName>
        <fullName evidence="4">DUF5709 domain-containing protein</fullName>
    </recommendedName>
</protein>
<dbReference type="RefSeq" id="WP_188950231.1">
    <property type="nucleotide sequence ID" value="NZ_BMPH01000022.1"/>
</dbReference>
<accession>A0ABS4XKX2</accession>
<evidence type="ECO:0008006" key="4">
    <source>
        <dbReference type="Google" id="ProtNLM"/>
    </source>
</evidence>
<dbReference type="EMBL" id="JAGIOJ010000001">
    <property type="protein sequence ID" value="MBP2397157.1"/>
    <property type="molecule type" value="Genomic_DNA"/>
</dbReference>
<name>A0ABS4XKX2_GLUPR</name>
<gene>
    <name evidence="2" type="ORF">JOF39_000238</name>
</gene>
<evidence type="ECO:0000313" key="2">
    <source>
        <dbReference type="EMBL" id="MBP2397157.1"/>
    </source>
</evidence>
<dbReference type="Proteomes" id="UP001195422">
    <property type="component" value="Unassembled WGS sequence"/>
</dbReference>
<feature type="region of interest" description="Disordered" evidence="1">
    <location>
        <begin position="1"/>
        <end position="41"/>
    </location>
</feature>
<organism evidence="2 3">
    <name type="scientific">Glutamicibacter protophormiae</name>
    <name type="common">Brevibacterium protophormiae</name>
    <dbReference type="NCBI Taxonomy" id="37930"/>
    <lineage>
        <taxon>Bacteria</taxon>
        <taxon>Bacillati</taxon>
        <taxon>Actinomycetota</taxon>
        <taxon>Actinomycetes</taxon>
        <taxon>Micrococcales</taxon>
        <taxon>Micrococcaceae</taxon>
        <taxon>Glutamicibacter</taxon>
    </lineage>
</organism>
<feature type="compositionally biased region" description="Acidic residues" evidence="1">
    <location>
        <begin position="72"/>
        <end position="88"/>
    </location>
</feature>
<evidence type="ECO:0000313" key="3">
    <source>
        <dbReference type="Proteomes" id="UP001195422"/>
    </source>
</evidence>
<sequence length="88" mass="10308">MSREFEPTDFAPEYGNDIYEPDDGRDSQAYEGSSDMPETMRNIDPLAQRHYLYDDDLETEDELDNEFIRDGQDDDGDSQDDERNDDED</sequence>
<reference evidence="2 3" key="1">
    <citation type="submission" date="2021-03" db="EMBL/GenBank/DDBJ databases">
        <title>Sequencing the genomes of 1000 actinobacteria strains.</title>
        <authorList>
            <person name="Klenk H.-P."/>
        </authorList>
    </citation>
    <scope>NUCLEOTIDE SEQUENCE [LARGE SCALE GENOMIC DNA]</scope>
    <source>
        <strain evidence="2 3">DSM 20168</strain>
    </source>
</reference>
<evidence type="ECO:0000256" key="1">
    <source>
        <dbReference type="SAM" id="MobiDB-lite"/>
    </source>
</evidence>
<proteinExistence type="predicted"/>
<keyword evidence="3" id="KW-1185">Reference proteome</keyword>